<keyword evidence="2" id="KW-1185">Reference proteome</keyword>
<name>A0AAD1XRY0_EUPCR</name>
<gene>
    <name evidence="1" type="ORF">ECRASSUSDP1_LOCUS19493</name>
</gene>
<evidence type="ECO:0000313" key="2">
    <source>
        <dbReference type="Proteomes" id="UP001295684"/>
    </source>
</evidence>
<comment type="caution">
    <text evidence="1">The sequence shown here is derived from an EMBL/GenBank/DDBJ whole genome shotgun (WGS) entry which is preliminary data.</text>
</comment>
<dbReference type="EMBL" id="CAMPGE010019790">
    <property type="protein sequence ID" value="CAI2378101.1"/>
    <property type="molecule type" value="Genomic_DNA"/>
</dbReference>
<dbReference type="AlphaFoldDB" id="A0AAD1XRY0"/>
<dbReference type="Proteomes" id="UP001295684">
    <property type="component" value="Unassembled WGS sequence"/>
</dbReference>
<proteinExistence type="predicted"/>
<evidence type="ECO:0000313" key="1">
    <source>
        <dbReference type="EMBL" id="CAI2378101.1"/>
    </source>
</evidence>
<reference evidence="1" key="1">
    <citation type="submission" date="2023-07" db="EMBL/GenBank/DDBJ databases">
        <authorList>
            <consortium name="AG Swart"/>
            <person name="Singh M."/>
            <person name="Singh A."/>
            <person name="Seah K."/>
            <person name="Emmerich C."/>
        </authorList>
    </citation>
    <scope>NUCLEOTIDE SEQUENCE</scope>
    <source>
        <strain evidence="1">DP1</strain>
    </source>
</reference>
<sequence length="78" mass="8590">MFPILHLPAGEMMLPAVIQSPVCMLSLCKQLLSLDSAIFWINTSKYSSSSSGWMTVLKDKIRCSINGCGFFVSTTLSR</sequence>
<protein>
    <submittedName>
        <fullName evidence="1">Uncharacterized protein</fullName>
    </submittedName>
</protein>
<organism evidence="1 2">
    <name type="scientific">Euplotes crassus</name>
    <dbReference type="NCBI Taxonomy" id="5936"/>
    <lineage>
        <taxon>Eukaryota</taxon>
        <taxon>Sar</taxon>
        <taxon>Alveolata</taxon>
        <taxon>Ciliophora</taxon>
        <taxon>Intramacronucleata</taxon>
        <taxon>Spirotrichea</taxon>
        <taxon>Hypotrichia</taxon>
        <taxon>Euplotida</taxon>
        <taxon>Euplotidae</taxon>
        <taxon>Moneuplotes</taxon>
    </lineage>
</organism>
<accession>A0AAD1XRY0</accession>